<evidence type="ECO:0000313" key="2">
    <source>
        <dbReference type="EMBL" id="KAD4586161.1"/>
    </source>
</evidence>
<protein>
    <recommendedName>
        <fullName evidence="1">Acetolactate synthase small subunit C-terminal domain-containing protein</fullName>
    </recommendedName>
</protein>
<dbReference type="Proteomes" id="UP000326396">
    <property type="component" value="Linkage Group LG2"/>
</dbReference>
<dbReference type="PANTHER" id="PTHR30239:SF18">
    <property type="entry name" value="ACETOLACTATE SYNTHASE SMALL SUBUNIT 2, CHLOROPLASTIC"/>
    <property type="match status" value="1"/>
</dbReference>
<dbReference type="AlphaFoldDB" id="A0A5N6NE67"/>
<proteinExistence type="predicted"/>
<dbReference type="OrthoDB" id="2013116at2759"/>
<comment type="caution">
    <text evidence="2">The sequence shown here is derived from an EMBL/GenBank/DDBJ whole genome shotgun (WGS) entry which is preliminary data.</text>
</comment>
<sequence>MSSSAFILIFPISTNIFEGYKDYRITKKMIRMHRKITSFRKPWITNSAVIIESYVLSVQLQRVGVISVCAGVEDLSRDPQVKRELMLVKLNVDQSTRVEMMWLVDIFRGNVVDASESLWTIEIALRWEKLGEIAPFWNFSAAFYHRDNLLQCTLLEMLPCLSLNILIKLMAIESLVLAPFFATHGGLLFKIF</sequence>
<dbReference type="GO" id="GO:0003984">
    <property type="term" value="F:acetolactate synthase activity"/>
    <property type="evidence" value="ECO:0007669"/>
    <property type="project" value="TreeGrafter"/>
</dbReference>
<accession>A0A5N6NE67</accession>
<dbReference type="GO" id="GO:0009097">
    <property type="term" value="P:isoleucine biosynthetic process"/>
    <property type="evidence" value="ECO:0007669"/>
    <property type="project" value="TreeGrafter"/>
</dbReference>
<keyword evidence="3" id="KW-1185">Reference proteome</keyword>
<dbReference type="Pfam" id="PF10369">
    <property type="entry name" value="ALS_ss_C"/>
    <property type="match status" value="1"/>
</dbReference>
<organism evidence="2 3">
    <name type="scientific">Mikania micrantha</name>
    <name type="common">bitter vine</name>
    <dbReference type="NCBI Taxonomy" id="192012"/>
    <lineage>
        <taxon>Eukaryota</taxon>
        <taxon>Viridiplantae</taxon>
        <taxon>Streptophyta</taxon>
        <taxon>Embryophyta</taxon>
        <taxon>Tracheophyta</taxon>
        <taxon>Spermatophyta</taxon>
        <taxon>Magnoliopsida</taxon>
        <taxon>eudicotyledons</taxon>
        <taxon>Gunneridae</taxon>
        <taxon>Pentapetalae</taxon>
        <taxon>asterids</taxon>
        <taxon>campanulids</taxon>
        <taxon>Asterales</taxon>
        <taxon>Asteraceae</taxon>
        <taxon>Asteroideae</taxon>
        <taxon>Heliantheae alliance</taxon>
        <taxon>Eupatorieae</taxon>
        <taxon>Mikania</taxon>
    </lineage>
</organism>
<dbReference type="GO" id="GO:1990610">
    <property type="term" value="F:acetolactate synthase regulator activity"/>
    <property type="evidence" value="ECO:0007669"/>
    <property type="project" value="InterPro"/>
</dbReference>
<dbReference type="SUPFAM" id="SSF55021">
    <property type="entry name" value="ACT-like"/>
    <property type="match status" value="1"/>
</dbReference>
<dbReference type="EMBL" id="SZYD01000012">
    <property type="protein sequence ID" value="KAD4586161.1"/>
    <property type="molecule type" value="Genomic_DNA"/>
</dbReference>
<gene>
    <name evidence="2" type="ORF">E3N88_23762</name>
</gene>
<dbReference type="InterPro" id="IPR019455">
    <property type="entry name" value="Acetolactate_synth_ssu_C"/>
</dbReference>
<feature type="domain" description="Acetolactate synthase small subunit C-terminal" evidence="1">
    <location>
        <begin position="83"/>
        <end position="130"/>
    </location>
</feature>
<reference evidence="2 3" key="1">
    <citation type="submission" date="2019-05" db="EMBL/GenBank/DDBJ databases">
        <title>Mikania micrantha, genome provides insights into the molecular mechanism of rapid growth.</title>
        <authorList>
            <person name="Liu B."/>
        </authorList>
    </citation>
    <scope>NUCLEOTIDE SEQUENCE [LARGE SCALE GENOMIC DNA]</scope>
    <source>
        <strain evidence="2">NLD-2019</strain>
        <tissue evidence="2">Leaf</tissue>
    </source>
</reference>
<dbReference type="GO" id="GO:0009099">
    <property type="term" value="P:L-valine biosynthetic process"/>
    <property type="evidence" value="ECO:0007669"/>
    <property type="project" value="TreeGrafter"/>
</dbReference>
<dbReference type="PANTHER" id="PTHR30239">
    <property type="entry name" value="ACETOLACTATE SYNTHASE SMALL SUBUNIT"/>
    <property type="match status" value="1"/>
</dbReference>
<evidence type="ECO:0000313" key="3">
    <source>
        <dbReference type="Proteomes" id="UP000326396"/>
    </source>
</evidence>
<evidence type="ECO:0000259" key="1">
    <source>
        <dbReference type="Pfam" id="PF10369"/>
    </source>
</evidence>
<dbReference type="InterPro" id="IPR045865">
    <property type="entry name" value="ACT-like_dom_sf"/>
</dbReference>
<name>A0A5N6NE67_9ASTR</name>
<dbReference type="Gene3D" id="3.30.70.1150">
    <property type="entry name" value="ACT-like. Chain A, domain 2"/>
    <property type="match status" value="1"/>
</dbReference>
<dbReference type="InterPro" id="IPR027271">
    <property type="entry name" value="Acetolactate_synth/TF_NikR_C"/>
</dbReference>
<dbReference type="GO" id="GO:0005829">
    <property type="term" value="C:cytosol"/>
    <property type="evidence" value="ECO:0007669"/>
    <property type="project" value="TreeGrafter"/>
</dbReference>
<dbReference type="InterPro" id="IPR004789">
    <property type="entry name" value="Acetalactate_synth_ssu"/>
</dbReference>